<evidence type="ECO:0000256" key="1">
    <source>
        <dbReference type="SAM" id="MobiDB-lite"/>
    </source>
</evidence>
<proteinExistence type="predicted"/>
<organism evidence="2 3">
    <name type="scientific">Daphnia magna</name>
    <dbReference type="NCBI Taxonomy" id="35525"/>
    <lineage>
        <taxon>Eukaryota</taxon>
        <taxon>Metazoa</taxon>
        <taxon>Ecdysozoa</taxon>
        <taxon>Arthropoda</taxon>
        <taxon>Crustacea</taxon>
        <taxon>Branchiopoda</taxon>
        <taxon>Diplostraca</taxon>
        <taxon>Cladocera</taxon>
        <taxon>Anomopoda</taxon>
        <taxon>Daphniidae</taxon>
        <taxon>Daphnia</taxon>
    </lineage>
</organism>
<dbReference type="EMBL" id="JAOYFB010000005">
    <property type="protein sequence ID" value="KAK4016836.1"/>
    <property type="molecule type" value="Genomic_DNA"/>
</dbReference>
<comment type="caution">
    <text evidence="2">The sequence shown here is derived from an EMBL/GenBank/DDBJ whole genome shotgun (WGS) entry which is preliminary data.</text>
</comment>
<reference evidence="2 3" key="1">
    <citation type="journal article" date="2023" name="Nucleic Acids Res.">
        <title>The hologenome of Daphnia magna reveals possible DNA methylation and microbiome-mediated evolution of the host genome.</title>
        <authorList>
            <person name="Chaturvedi A."/>
            <person name="Li X."/>
            <person name="Dhandapani V."/>
            <person name="Marshall H."/>
            <person name="Kissane S."/>
            <person name="Cuenca-Cambronero M."/>
            <person name="Asole G."/>
            <person name="Calvet F."/>
            <person name="Ruiz-Romero M."/>
            <person name="Marangio P."/>
            <person name="Guigo R."/>
            <person name="Rago D."/>
            <person name="Mirbahai L."/>
            <person name="Eastwood N."/>
            <person name="Colbourne J.K."/>
            <person name="Zhou J."/>
            <person name="Mallon E."/>
            <person name="Orsini L."/>
        </authorList>
    </citation>
    <scope>NUCLEOTIDE SEQUENCE [LARGE SCALE GENOMIC DNA]</scope>
    <source>
        <strain evidence="2">LRV0_1</strain>
    </source>
</reference>
<evidence type="ECO:0000313" key="2">
    <source>
        <dbReference type="EMBL" id="KAK4016836.1"/>
    </source>
</evidence>
<feature type="region of interest" description="Disordered" evidence="1">
    <location>
        <begin position="18"/>
        <end position="37"/>
    </location>
</feature>
<protein>
    <submittedName>
        <fullName evidence="2">Uncharacterized protein</fullName>
    </submittedName>
</protein>
<gene>
    <name evidence="2" type="ORF">OUZ56_031803</name>
</gene>
<accession>A0ABQ9ZV93</accession>
<dbReference type="Proteomes" id="UP001234178">
    <property type="component" value="Unassembled WGS sequence"/>
</dbReference>
<evidence type="ECO:0000313" key="3">
    <source>
        <dbReference type="Proteomes" id="UP001234178"/>
    </source>
</evidence>
<keyword evidence="3" id="KW-1185">Reference proteome</keyword>
<sequence length="64" mass="7341">MACKFLEFPAFLLATPLRPSHNSKRRTPEENLPFKSNGTAWDPRSIYHTFIAHSARKPNSTRTV</sequence>
<name>A0ABQ9ZV93_9CRUS</name>